<dbReference type="AlphaFoldDB" id="A0A0D3CVW1"/>
<name>A0A0D3CVW1_BRAOL</name>
<dbReference type="EnsemblPlants" id="Bo6g081270.1">
    <property type="protein sequence ID" value="Bo6g081270.1"/>
    <property type="gene ID" value="Bo6g081270"/>
</dbReference>
<dbReference type="Proteomes" id="UP000032141">
    <property type="component" value="Chromosome C6"/>
</dbReference>
<proteinExistence type="predicted"/>
<keyword evidence="2" id="KW-1185">Reference proteome</keyword>
<sequence>MGDEVDRRLYAVLDEAVDEYIEDTFNNIVENRTVKPSLIHLSLKINERNGYTQYDTSEFEE</sequence>
<reference evidence="1 2" key="1">
    <citation type="journal article" date="2014" name="Genome Biol.">
        <title>Transcriptome and methylome profiling reveals relics of genome dominance in the mesopolyploid Brassica oleracea.</title>
        <authorList>
            <person name="Parkin I.A."/>
            <person name="Koh C."/>
            <person name="Tang H."/>
            <person name="Robinson S.J."/>
            <person name="Kagale S."/>
            <person name="Clarke W.E."/>
            <person name="Town C.D."/>
            <person name="Nixon J."/>
            <person name="Krishnakumar V."/>
            <person name="Bidwell S.L."/>
            <person name="Denoeud F."/>
            <person name="Belcram H."/>
            <person name="Links M.G."/>
            <person name="Just J."/>
            <person name="Clarke C."/>
            <person name="Bender T."/>
            <person name="Huebert T."/>
            <person name="Mason A.S."/>
            <person name="Pires J.C."/>
            <person name="Barker G."/>
            <person name="Moore J."/>
            <person name="Walley P.G."/>
            <person name="Manoli S."/>
            <person name="Batley J."/>
            <person name="Edwards D."/>
            <person name="Nelson M.N."/>
            <person name="Wang X."/>
            <person name="Paterson A.H."/>
            <person name="King G."/>
            <person name="Bancroft I."/>
            <person name="Chalhoub B."/>
            <person name="Sharpe A.G."/>
        </authorList>
    </citation>
    <scope>NUCLEOTIDE SEQUENCE</scope>
    <source>
        <strain evidence="1 2">cv. TO1000</strain>
    </source>
</reference>
<evidence type="ECO:0000313" key="2">
    <source>
        <dbReference type="Proteomes" id="UP000032141"/>
    </source>
</evidence>
<accession>A0A0D3CVW1</accession>
<dbReference type="HOGENOM" id="CLU_2925813_0_0_1"/>
<dbReference type="Gramene" id="Bo6g081270.1">
    <property type="protein sequence ID" value="Bo6g081270.1"/>
    <property type="gene ID" value="Bo6g081270"/>
</dbReference>
<organism evidence="1 2">
    <name type="scientific">Brassica oleracea var. oleracea</name>
    <dbReference type="NCBI Taxonomy" id="109376"/>
    <lineage>
        <taxon>Eukaryota</taxon>
        <taxon>Viridiplantae</taxon>
        <taxon>Streptophyta</taxon>
        <taxon>Embryophyta</taxon>
        <taxon>Tracheophyta</taxon>
        <taxon>Spermatophyta</taxon>
        <taxon>Magnoliopsida</taxon>
        <taxon>eudicotyledons</taxon>
        <taxon>Gunneridae</taxon>
        <taxon>Pentapetalae</taxon>
        <taxon>rosids</taxon>
        <taxon>malvids</taxon>
        <taxon>Brassicales</taxon>
        <taxon>Brassicaceae</taxon>
        <taxon>Brassiceae</taxon>
        <taxon>Brassica</taxon>
    </lineage>
</organism>
<evidence type="ECO:0000313" key="1">
    <source>
        <dbReference type="EnsemblPlants" id="Bo6g081270.1"/>
    </source>
</evidence>
<reference evidence="1" key="2">
    <citation type="submission" date="2015-03" db="UniProtKB">
        <authorList>
            <consortium name="EnsemblPlants"/>
        </authorList>
    </citation>
    <scope>IDENTIFICATION</scope>
</reference>
<protein>
    <submittedName>
        <fullName evidence="1">Uncharacterized protein</fullName>
    </submittedName>
</protein>